<evidence type="ECO:0000256" key="12">
    <source>
        <dbReference type="ARBA" id="ARBA00023055"/>
    </source>
</evidence>
<dbReference type="Proteomes" id="UP000290900">
    <property type="component" value="Unassembled WGS sequence"/>
</dbReference>
<keyword evidence="8" id="KW-0479">Metal-binding</keyword>
<evidence type="ECO:0000256" key="6">
    <source>
        <dbReference type="ARBA" id="ARBA00022490"/>
    </source>
</evidence>
<evidence type="ECO:0000256" key="4">
    <source>
        <dbReference type="ARBA" id="ARBA00018320"/>
    </source>
</evidence>
<evidence type="ECO:0000256" key="16">
    <source>
        <dbReference type="RuleBase" id="RU367059"/>
    </source>
</evidence>
<keyword evidence="6 16" id="KW-0963">Cytoplasm</keyword>
<dbReference type="InterPro" id="IPR001251">
    <property type="entry name" value="CRAL-TRIO_dom"/>
</dbReference>
<dbReference type="PANTHER" id="PTHR47669:SF1">
    <property type="entry name" value="PHOSPHATIDYLINOSITOL TRANSFER PROTEIN SFH5"/>
    <property type="match status" value="1"/>
</dbReference>
<dbReference type="FunCoup" id="A0A448YNT4">
    <property type="interactions" value="60"/>
</dbReference>
<dbReference type="InterPro" id="IPR036865">
    <property type="entry name" value="CRAL-TRIO_dom_sf"/>
</dbReference>
<dbReference type="GO" id="GO:0046872">
    <property type="term" value="F:metal ion binding"/>
    <property type="evidence" value="ECO:0007669"/>
    <property type="project" value="UniProtKB-KW"/>
</dbReference>
<keyword evidence="10 16" id="KW-0492">Microsome</keyword>
<evidence type="ECO:0000256" key="2">
    <source>
        <dbReference type="ARBA" id="ARBA00004406"/>
    </source>
</evidence>
<reference evidence="18 19" key="1">
    <citation type="submission" date="2018-12" db="EMBL/GenBank/DDBJ databases">
        <authorList>
            <person name="Tiukova I."/>
            <person name="Dainat J."/>
        </authorList>
    </citation>
    <scope>NUCLEOTIDE SEQUENCE [LARGE SCALE GENOMIC DNA]</scope>
</reference>
<dbReference type="SMART" id="SM00516">
    <property type="entry name" value="SEC14"/>
    <property type="match status" value="1"/>
</dbReference>
<dbReference type="AlphaFoldDB" id="A0A448YNT4"/>
<dbReference type="InParanoid" id="A0A448YNT4"/>
<sequence length="284" mass="32599">MDHSEDLEKILGELEGLVKKAGYDEFYGYQMDPKGEFYDSKIASKLIYKLLKAYNFNLEETRRHFVDILKWRGEFDPLSAAFLEKHDPKFDKIGVMTLNPDGQSGDKVITWNLYGTIDNSEDVFGRLDEFMRWRVGIMEQAINQLDFDDTTNDYMAQVHDYKGASLFSMTGDAKKASTSIIKMFGDYYPEVLSRKYFVNVPALMAFLFNAFKAFVAEATRKKLVMLRHGVELSDYIDGVGVPKSYGGKSGKGLDELRFIFDKDRVRLPAYVSYLLETKVTNEVD</sequence>
<evidence type="ECO:0000256" key="11">
    <source>
        <dbReference type="ARBA" id="ARBA00023004"/>
    </source>
</evidence>
<organism evidence="18 19">
    <name type="scientific">Brettanomyces naardenensis</name>
    <name type="common">Yeast</name>
    <dbReference type="NCBI Taxonomy" id="13370"/>
    <lineage>
        <taxon>Eukaryota</taxon>
        <taxon>Fungi</taxon>
        <taxon>Dikarya</taxon>
        <taxon>Ascomycota</taxon>
        <taxon>Saccharomycotina</taxon>
        <taxon>Pichiomycetes</taxon>
        <taxon>Pichiales</taxon>
        <taxon>Pichiaceae</taxon>
        <taxon>Brettanomyces</taxon>
    </lineage>
</organism>
<dbReference type="GO" id="GO:0005789">
    <property type="term" value="C:endoplasmic reticulum membrane"/>
    <property type="evidence" value="ECO:0007669"/>
    <property type="project" value="UniProtKB-SubCell"/>
</dbReference>
<evidence type="ECO:0000256" key="5">
    <source>
        <dbReference type="ARBA" id="ARBA00022448"/>
    </source>
</evidence>
<dbReference type="Gene3D" id="3.40.525.10">
    <property type="entry name" value="CRAL-TRIO lipid binding domain"/>
    <property type="match status" value="1"/>
</dbReference>
<dbReference type="GO" id="GO:0017157">
    <property type="term" value="P:regulation of exocytosis"/>
    <property type="evidence" value="ECO:0007669"/>
    <property type="project" value="TreeGrafter"/>
</dbReference>
<dbReference type="SUPFAM" id="SSF52087">
    <property type="entry name" value="CRAL/TRIO domain"/>
    <property type="match status" value="1"/>
</dbReference>
<evidence type="ECO:0000313" key="19">
    <source>
        <dbReference type="Proteomes" id="UP000290900"/>
    </source>
</evidence>
<evidence type="ECO:0000256" key="9">
    <source>
        <dbReference type="ARBA" id="ARBA00022824"/>
    </source>
</evidence>
<dbReference type="GO" id="GO:0043001">
    <property type="term" value="P:Golgi to plasma membrane protein transport"/>
    <property type="evidence" value="ECO:0007669"/>
    <property type="project" value="TreeGrafter"/>
</dbReference>
<dbReference type="EMBL" id="CAACVR010000023">
    <property type="protein sequence ID" value="VEU22590.1"/>
    <property type="molecule type" value="Genomic_DNA"/>
</dbReference>
<dbReference type="Pfam" id="PF00650">
    <property type="entry name" value="CRAL_TRIO"/>
    <property type="match status" value="1"/>
</dbReference>
<evidence type="ECO:0000256" key="3">
    <source>
        <dbReference type="ARBA" id="ARBA00006667"/>
    </source>
</evidence>
<keyword evidence="12 16" id="KW-0445">Lipid transport</keyword>
<evidence type="ECO:0000256" key="1">
    <source>
        <dbReference type="ARBA" id="ARBA00001970"/>
    </source>
</evidence>
<evidence type="ECO:0000259" key="17">
    <source>
        <dbReference type="PROSITE" id="PS50191"/>
    </source>
</evidence>
<evidence type="ECO:0000256" key="15">
    <source>
        <dbReference type="ARBA" id="ARBA00024180"/>
    </source>
</evidence>
<comment type="catalytic activity">
    <reaction evidence="14">
        <text>a 1,2-diacyl-sn-glycero-3-phospho-(1D-myo-inositol)(in) = a 1,2-diacyl-sn-glycero-3-phospho-(1D-myo-inositol)(out)</text>
        <dbReference type="Rhea" id="RHEA:38691"/>
        <dbReference type="ChEBI" id="CHEBI:57880"/>
    </reaction>
    <physiologicalReaction direction="left-to-right" evidence="14">
        <dbReference type="Rhea" id="RHEA:38692"/>
    </physiologicalReaction>
</comment>
<comment type="subcellular location">
    <subcellularLocation>
        <location evidence="16">Cytoplasm</location>
    </subcellularLocation>
    <subcellularLocation>
        <location evidence="2 16">Endoplasmic reticulum membrane</location>
        <topology evidence="2 16">Peripheral membrane protein</topology>
    </subcellularLocation>
    <subcellularLocation>
        <location evidence="16">Microsome membrane</location>
        <topology evidence="16">Peripheral membrane protein</topology>
    </subcellularLocation>
</comment>
<dbReference type="STRING" id="13370.A0A448YNT4"/>
<protein>
    <recommendedName>
        <fullName evidence="4 16">Phosphatidylinositol transfer protein SFH5</fullName>
        <shortName evidence="16">PITP SFH5</shortName>
    </recommendedName>
</protein>
<dbReference type="PROSITE" id="PS50191">
    <property type="entry name" value="CRAL_TRIO"/>
    <property type="match status" value="1"/>
</dbReference>
<keyword evidence="9 16" id="KW-0256">Endoplasmic reticulum</keyword>
<proteinExistence type="inferred from homology"/>
<comment type="cofactor">
    <cofactor evidence="1">
        <name>heme b</name>
        <dbReference type="ChEBI" id="CHEBI:60344"/>
    </cofactor>
</comment>
<comment type="function">
    <text evidence="15">Non-classical phosphatidylinositol (PtdIns) transfer protein (PITP), which exhibits PtdIns-binding/transfer activity in the absence of detectable PtdCho-binding/transfer activity. Regulates PtdIns(4,5)P2 homeostasis at the plasma membrane. Heme-binding protein that may play a role in organic oxidant-induced stress responses.</text>
</comment>
<evidence type="ECO:0000256" key="10">
    <source>
        <dbReference type="ARBA" id="ARBA00022848"/>
    </source>
</evidence>
<dbReference type="GO" id="GO:0005886">
    <property type="term" value="C:plasma membrane"/>
    <property type="evidence" value="ECO:0007669"/>
    <property type="project" value="TreeGrafter"/>
</dbReference>
<evidence type="ECO:0000256" key="13">
    <source>
        <dbReference type="ARBA" id="ARBA00023136"/>
    </source>
</evidence>
<dbReference type="CDD" id="cd00170">
    <property type="entry name" value="SEC14"/>
    <property type="match status" value="1"/>
</dbReference>
<evidence type="ECO:0000313" key="18">
    <source>
        <dbReference type="EMBL" id="VEU22590.1"/>
    </source>
</evidence>
<dbReference type="OrthoDB" id="75724at2759"/>
<dbReference type="GO" id="GO:0032541">
    <property type="term" value="C:cortical endoplasmic reticulum"/>
    <property type="evidence" value="ECO:0007669"/>
    <property type="project" value="TreeGrafter"/>
</dbReference>
<evidence type="ECO:0000256" key="8">
    <source>
        <dbReference type="ARBA" id="ARBA00022723"/>
    </source>
</evidence>
<evidence type="ECO:0000256" key="7">
    <source>
        <dbReference type="ARBA" id="ARBA00022617"/>
    </source>
</evidence>
<feature type="domain" description="CRAL-TRIO" evidence="17">
    <location>
        <begin position="83"/>
        <end position="253"/>
    </location>
</feature>
<accession>A0A448YNT4</accession>
<dbReference type="InterPro" id="IPR042938">
    <property type="entry name" value="Sfh5"/>
</dbReference>
<comment type="similarity">
    <text evidence="3 16">Belongs to the SFH5 family.</text>
</comment>
<dbReference type="GO" id="GO:0008526">
    <property type="term" value="F:phosphatidylinositol transfer activity"/>
    <property type="evidence" value="ECO:0007669"/>
    <property type="project" value="UniProtKB-UniRule"/>
</dbReference>
<keyword evidence="13 16" id="KW-0472">Membrane</keyword>
<keyword evidence="5 16" id="KW-0813">Transport</keyword>
<keyword evidence="11" id="KW-0408">Iron</keyword>
<dbReference type="GO" id="GO:0005829">
    <property type="term" value="C:cytosol"/>
    <property type="evidence" value="ECO:0007669"/>
    <property type="project" value="TreeGrafter"/>
</dbReference>
<keyword evidence="7" id="KW-0349">Heme</keyword>
<gene>
    <name evidence="18" type="ORF">BRENAR_LOCUS3321</name>
</gene>
<dbReference type="PANTHER" id="PTHR47669">
    <property type="entry name" value="PHOSPHATIDYLINOSITOL TRANSFER PROTEIN SFH5"/>
    <property type="match status" value="1"/>
</dbReference>
<keyword evidence="19" id="KW-1185">Reference proteome</keyword>
<name>A0A448YNT4_BRENA</name>
<evidence type="ECO:0000256" key="14">
    <source>
        <dbReference type="ARBA" id="ARBA00024146"/>
    </source>
</evidence>